<name>A0A175RT96_9HYPH</name>
<dbReference type="AlphaFoldDB" id="A0A175RT96"/>
<dbReference type="PATRIC" id="fig|401562.4.peg.648"/>
<evidence type="ECO:0000313" key="2">
    <source>
        <dbReference type="Proteomes" id="UP000078529"/>
    </source>
</evidence>
<dbReference type="EMBL" id="LDQA01000013">
    <property type="protein sequence ID" value="KTR07045.1"/>
    <property type="molecule type" value="Genomic_DNA"/>
</dbReference>
<dbReference type="RefSeq" id="WP_058599222.1">
    <property type="nucleotide sequence ID" value="NZ_LDQA01000013.1"/>
</dbReference>
<dbReference type="InterPro" id="IPR021955">
    <property type="entry name" value="DUF3572"/>
</dbReference>
<sequence length="99" mass="10686">MIREGKRPVGSGKDAETIGIDALSFLAGNGELLTRFLDLTGLTIEQLRTEATKPAFFVGLLDFILGHEPTLMDFANAAELDPAEVALARERLANRQSAT</sequence>
<reference evidence="1 2" key="1">
    <citation type="journal article" date="2016" name="Front. Microbiol.">
        <title>Genomic Resource of Rice Seed Associated Bacteria.</title>
        <authorList>
            <person name="Midha S."/>
            <person name="Bansal K."/>
            <person name="Sharma S."/>
            <person name="Kumar N."/>
            <person name="Patil P.P."/>
            <person name="Chaudhry V."/>
            <person name="Patil P.B."/>
        </authorList>
    </citation>
    <scope>NUCLEOTIDE SEQUENCE [LARGE SCALE GENOMIC DNA]</scope>
    <source>
        <strain evidence="1 2">NS365</strain>
    </source>
</reference>
<dbReference type="Pfam" id="PF12096">
    <property type="entry name" value="DUF3572"/>
    <property type="match status" value="1"/>
</dbReference>
<organism evidence="1 2">
    <name type="scientific">Aureimonas ureilytica</name>
    <dbReference type="NCBI Taxonomy" id="401562"/>
    <lineage>
        <taxon>Bacteria</taxon>
        <taxon>Pseudomonadati</taxon>
        <taxon>Pseudomonadota</taxon>
        <taxon>Alphaproteobacteria</taxon>
        <taxon>Hyphomicrobiales</taxon>
        <taxon>Aurantimonadaceae</taxon>
        <taxon>Aureimonas</taxon>
    </lineage>
</organism>
<evidence type="ECO:0008006" key="3">
    <source>
        <dbReference type="Google" id="ProtNLM"/>
    </source>
</evidence>
<dbReference type="Proteomes" id="UP000078529">
    <property type="component" value="Unassembled WGS sequence"/>
</dbReference>
<accession>A0A175RT96</accession>
<keyword evidence="2" id="KW-1185">Reference proteome</keyword>
<proteinExistence type="predicted"/>
<protein>
    <recommendedName>
        <fullName evidence="3">DUF3572 domain-containing protein</fullName>
    </recommendedName>
</protein>
<gene>
    <name evidence="1" type="ORF">NS365_05195</name>
</gene>
<comment type="caution">
    <text evidence="1">The sequence shown here is derived from an EMBL/GenBank/DDBJ whole genome shotgun (WGS) entry which is preliminary data.</text>
</comment>
<evidence type="ECO:0000313" key="1">
    <source>
        <dbReference type="EMBL" id="KTR07045.1"/>
    </source>
</evidence>